<reference evidence="5" key="1">
    <citation type="journal article" date="2014" name="Acta Biomater.">
        <title>Evolution of the tyrosinase gene family in bivalve molluscs: Independent expansion of the mantle gene repertoire.</title>
        <authorList>
            <person name="Aguilera F."/>
            <person name="McDougall C."/>
            <person name="Degnan B.M."/>
        </authorList>
    </citation>
    <scope>NUCLEOTIDE SEQUENCE</scope>
    <source>
        <tissue evidence="5">Mantle</tissue>
    </source>
</reference>
<organism evidence="5">
    <name type="scientific">Pinctada maxima</name>
    <name type="common">Silver-lipped pearl oyster</name>
    <name type="synonym">White-lipped pearl oyster</name>
    <dbReference type="NCBI Taxonomy" id="104660"/>
    <lineage>
        <taxon>Eukaryota</taxon>
        <taxon>Metazoa</taxon>
        <taxon>Spiralia</taxon>
        <taxon>Lophotrochozoa</taxon>
        <taxon>Mollusca</taxon>
        <taxon>Bivalvia</taxon>
        <taxon>Autobranchia</taxon>
        <taxon>Pteriomorphia</taxon>
        <taxon>Pterioida</taxon>
        <taxon>Pterioidea</taxon>
        <taxon>Pteriidae</taxon>
        <taxon>Pinctada</taxon>
    </lineage>
</organism>
<keyword evidence="1" id="KW-0479">Metal-binding</keyword>
<evidence type="ECO:0000259" key="4">
    <source>
        <dbReference type="PROSITE" id="PS00498"/>
    </source>
</evidence>
<dbReference type="Pfam" id="PF00264">
    <property type="entry name" value="Tyrosinase"/>
    <property type="match status" value="1"/>
</dbReference>
<keyword evidence="2" id="KW-0186">Copper</keyword>
<feature type="domain" description="Tyrosinase copper-binding" evidence="3">
    <location>
        <begin position="28"/>
        <end position="45"/>
    </location>
</feature>
<protein>
    <submittedName>
        <fullName evidence="5">Tyrosinase B3.2</fullName>
        <ecNumber evidence="5">1.14.18.1</ecNumber>
    </submittedName>
</protein>
<dbReference type="PROSITE" id="PS00497">
    <property type="entry name" value="TYROSINASE_1"/>
    <property type="match status" value="1"/>
</dbReference>
<dbReference type="PROSITE" id="PS00498">
    <property type="entry name" value="TYROSINASE_2"/>
    <property type="match status" value="1"/>
</dbReference>
<gene>
    <name evidence="5" type="primary">TyrB3.2</name>
</gene>
<accession>A0A024CJQ0</accession>
<dbReference type="InterPro" id="IPR002227">
    <property type="entry name" value="Tyrosinase_Cu-bd"/>
</dbReference>
<dbReference type="Gene3D" id="1.10.1280.10">
    <property type="entry name" value="Di-copper center containing domain from catechol oxidase"/>
    <property type="match status" value="1"/>
</dbReference>
<evidence type="ECO:0000259" key="3">
    <source>
        <dbReference type="PROSITE" id="PS00497"/>
    </source>
</evidence>
<sequence>MRYLKFRTSAYDFFAGLHRSLRSFRNAHIGSNFLGWHRVYLWYFERILIRVGGVPLCYWDSTLDFRIEGSGQRNTTMFTSEVVGNGIGMVINGPFRNWPIPDRNVSLRREIASFASLMRPQVVDLIMTSNLIRNHSQISNGAGSVGMIDPDQGTRTSLESEHDNTHVWVGGVMSDATIAPQDPVFWLHHTYIDYVWEKFREKLFTLGINPANDYPGHGGDPHAANTQMVHFYNFSNWWTNENGYTNLFTQFVYTYDEHPTCGNGCGGRGDTNLLYCPTGGTGDQRCVATVVVWSA</sequence>
<evidence type="ECO:0000256" key="2">
    <source>
        <dbReference type="ARBA" id="ARBA00023008"/>
    </source>
</evidence>
<dbReference type="GO" id="GO:0046872">
    <property type="term" value="F:metal ion binding"/>
    <property type="evidence" value="ECO:0007669"/>
    <property type="project" value="UniProtKB-KW"/>
</dbReference>
<keyword evidence="5" id="KW-0560">Oxidoreductase</keyword>
<dbReference type="GO" id="GO:0004503">
    <property type="term" value="F:tyrosinase activity"/>
    <property type="evidence" value="ECO:0007669"/>
    <property type="project" value="UniProtKB-EC"/>
</dbReference>
<dbReference type="PANTHER" id="PTHR11474:SF126">
    <property type="entry name" value="TYROSINASE-LIKE PROTEIN TYR-1-RELATED"/>
    <property type="match status" value="1"/>
</dbReference>
<dbReference type="InterPro" id="IPR050316">
    <property type="entry name" value="Tyrosinase/Hemocyanin"/>
</dbReference>
<dbReference type="SUPFAM" id="SSF48056">
    <property type="entry name" value="Di-copper centre-containing domain"/>
    <property type="match status" value="1"/>
</dbReference>
<dbReference type="EC" id="1.14.18.1" evidence="5"/>
<feature type="non-terminal residue" evidence="5">
    <location>
        <position position="295"/>
    </location>
</feature>
<dbReference type="PANTHER" id="PTHR11474">
    <property type="entry name" value="TYROSINASE FAMILY MEMBER"/>
    <property type="match status" value="1"/>
</dbReference>
<evidence type="ECO:0000256" key="1">
    <source>
        <dbReference type="ARBA" id="ARBA00022723"/>
    </source>
</evidence>
<dbReference type="InterPro" id="IPR008922">
    <property type="entry name" value="Di-copper_centre_dom_sf"/>
</dbReference>
<evidence type="ECO:0000313" key="5">
    <source>
        <dbReference type="EMBL" id="AHZ34294.1"/>
    </source>
</evidence>
<dbReference type="EMBL" id="KJ533312">
    <property type="protein sequence ID" value="AHZ34294.1"/>
    <property type="molecule type" value="mRNA"/>
</dbReference>
<name>A0A024CJQ0_PINMA</name>
<dbReference type="PRINTS" id="PR00092">
    <property type="entry name" value="TYROSINASE"/>
</dbReference>
<feature type="domain" description="Tyrosinase copper-binding" evidence="4">
    <location>
        <begin position="182"/>
        <end position="193"/>
    </location>
</feature>
<dbReference type="AlphaFoldDB" id="A0A024CJQ0"/>
<proteinExistence type="evidence at transcript level"/>